<keyword evidence="3" id="KW-1185">Reference proteome</keyword>
<organism evidence="2 3">
    <name type="scientific">Actinocatenispora thailandica</name>
    <dbReference type="NCBI Taxonomy" id="227318"/>
    <lineage>
        <taxon>Bacteria</taxon>
        <taxon>Bacillati</taxon>
        <taxon>Actinomycetota</taxon>
        <taxon>Actinomycetes</taxon>
        <taxon>Micromonosporales</taxon>
        <taxon>Micromonosporaceae</taxon>
        <taxon>Actinocatenispora</taxon>
    </lineage>
</organism>
<feature type="compositionally biased region" description="Gly residues" evidence="1">
    <location>
        <begin position="18"/>
        <end position="27"/>
    </location>
</feature>
<dbReference type="Gene3D" id="3.10.310.50">
    <property type="match status" value="1"/>
</dbReference>
<reference evidence="2 3" key="1">
    <citation type="submission" date="2020-08" db="EMBL/GenBank/DDBJ databases">
        <title>Whole genome shotgun sequence of Actinocatenispora thailandica NBRC 105041.</title>
        <authorList>
            <person name="Komaki H."/>
            <person name="Tamura T."/>
        </authorList>
    </citation>
    <scope>NUCLEOTIDE SEQUENCE [LARGE SCALE GENOMIC DNA]</scope>
    <source>
        <strain evidence="2 3">NBRC 105041</strain>
    </source>
</reference>
<evidence type="ECO:0000313" key="2">
    <source>
        <dbReference type="EMBL" id="BCJ37223.1"/>
    </source>
</evidence>
<sequence>MARGATNLVRAVAGRCGGRAGVPGRGRSGPDARPGRLAQAVSSRADGGAGCDRQLYDPAGELDAAERETLRRDARPLASDGARFRLRMHAAPPAGGIDRAERTDERAYPSWTVGGRRRDNLLVVALSVSRRQTSIYYEEQWNAALDGTWRDIEPTWLGAREMTPLDGEFRHHGRAGTVINA</sequence>
<dbReference type="EMBL" id="AP023355">
    <property type="protein sequence ID" value="BCJ37223.1"/>
    <property type="molecule type" value="Genomic_DNA"/>
</dbReference>
<protein>
    <submittedName>
        <fullName evidence="2">Uncharacterized protein</fullName>
    </submittedName>
</protein>
<gene>
    <name evidence="2" type="ORF">Athai_47260</name>
</gene>
<evidence type="ECO:0000256" key="1">
    <source>
        <dbReference type="SAM" id="MobiDB-lite"/>
    </source>
</evidence>
<accession>A0A7R7HZL0</accession>
<dbReference type="AlphaFoldDB" id="A0A7R7HZL0"/>
<evidence type="ECO:0000313" key="3">
    <source>
        <dbReference type="Proteomes" id="UP000611640"/>
    </source>
</evidence>
<dbReference type="Proteomes" id="UP000611640">
    <property type="component" value="Chromosome"/>
</dbReference>
<feature type="region of interest" description="Disordered" evidence="1">
    <location>
        <begin position="18"/>
        <end position="51"/>
    </location>
</feature>
<name>A0A7R7HZL0_9ACTN</name>
<dbReference type="KEGG" id="atl:Athai_47260"/>
<proteinExistence type="predicted"/>